<gene>
    <name evidence="2" type="ORF">J2W94_001294</name>
</gene>
<evidence type="ECO:0000259" key="1">
    <source>
        <dbReference type="Pfam" id="PF14065"/>
    </source>
</evidence>
<sequence>MSSDQLIAVATDALRGLVQAAVPPGTPVLVGPPSPEGEELSGLSVHLFRVGVLPLVRAVPTIGADGRRVRPELGLQLDYLISGLGGEALQELGLLGTALQALADAPVRERQSMAALLSQPDRLSAMAAGSVTVQWRMLDLPLDQVSGVWLASGMRQRAGVFVRAEAVWQVAPA</sequence>
<name>A0ABU1RQI4_9GAMM</name>
<feature type="domain" description="Pvc16 N-terminal" evidence="1">
    <location>
        <begin position="11"/>
        <end position="167"/>
    </location>
</feature>
<dbReference type="Pfam" id="PF14065">
    <property type="entry name" value="Pvc16_N"/>
    <property type="match status" value="1"/>
</dbReference>
<accession>A0ABU1RQI4</accession>
<dbReference type="InterPro" id="IPR025351">
    <property type="entry name" value="Pvc16_N"/>
</dbReference>
<comment type="caution">
    <text evidence="2">The sequence shown here is derived from an EMBL/GenBank/DDBJ whole genome shotgun (WGS) entry which is preliminary data.</text>
</comment>
<dbReference type="RefSeq" id="WP_310091288.1">
    <property type="nucleotide sequence ID" value="NZ_JAVDTT010000001.1"/>
</dbReference>
<dbReference type="EMBL" id="JAVDTT010000001">
    <property type="protein sequence ID" value="MDR6841030.1"/>
    <property type="molecule type" value="Genomic_DNA"/>
</dbReference>
<dbReference type="Proteomes" id="UP001254759">
    <property type="component" value="Unassembled WGS sequence"/>
</dbReference>
<proteinExistence type="predicted"/>
<reference evidence="2 3" key="1">
    <citation type="submission" date="2023-07" db="EMBL/GenBank/DDBJ databases">
        <title>Sorghum-associated microbial communities from plants grown in Nebraska, USA.</title>
        <authorList>
            <person name="Schachtman D."/>
        </authorList>
    </citation>
    <scope>NUCLEOTIDE SEQUENCE [LARGE SCALE GENOMIC DNA]</scope>
    <source>
        <strain evidence="2 3">BE107</strain>
    </source>
</reference>
<evidence type="ECO:0000313" key="2">
    <source>
        <dbReference type="EMBL" id="MDR6841030.1"/>
    </source>
</evidence>
<evidence type="ECO:0000313" key="3">
    <source>
        <dbReference type="Proteomes" id="UP001254759"/>
    </source>
</evidence>
<protein>
    <recommendedName>
        <fullName evidence="1">Pvc16 N-terminal domain-containing protein</fullName>
    </recommendedName>
</protein>
<keyword evidence="3" id="KW-1185">Reference proteome</keyword>
<organism evidence="2 3">
    <name type="scientific">Pseudoxanthomonas sacheonensis</name>
    <dbReference type="NCBI Taxonomy" id="443615"/>
    <lineage>
        <taxon>Bacteria</taxon>
        <taxon>Pseudomonadati</taxon>
        <taxon>Pseudomonadota</taxon>
        <taxon>Gammaproteobacteria</taxon>
        <taxon>Lysobacterales</taxon>
        <taxon>Lysobacteraceae</taxon>
        <taxon>Pseudoxanthomonas</taxon>
    </lineage>
</organism>